<evidence type="ECO:0000313" key="2">
    <source>
        <dbReference type="Proteomes" id="UP000694395"/>
    </source>
</evidence>
<sequence length="186" mass="21105">MPQVSNPSIHTCRIVEQNVLHFSFQTDLFPKECEPRGKTSYSGTWIVIKPADKGGVVIHTIRQKIITSLMNISIGNSELTLHRTKITNYLTFAVDQNWISKHEFDYLHCKILVIPVFYMLPKIHKSLFKPKGRPKIASIDSLLEPLSNFVDSFIKPIVPETLTSPRSSNGLGILLKFSVWIGTEQD</sequence>
<keyword evidence="2" id="KW-1185">Reference proteome</keyword>
<name>A0A8C7PFN5_ONCMY</name>
<organism evidence="1 2">
    <name type="scientific">Oncorhynchus mykiss</name>
    <name type="common">Rainbow trout</name>
    <name type="synonym">Salmo gairdneri</name>
    <dbReference type="NCBI Taxonomy" id="8022"/>
    <lineage>
        <taxon>Eukaryota</taxon>
        <taxon>Metazoa</taxon>
        <taxon>Chordata</taxon>
        <taxon>Craniata</taxon>
        <taxon>Vertebrata</taxon>
        <taxon>Euteleostomi</taxon>
        <taxon>Actinopterygii</taxon>
        <taxon>Neopterygii</taxon>
        <taxon>Teleostei</taxon>
        <taxon>Protacanthopterygii</taxon>
        <taxon>Salmoniformes</taxon>
        <taxon>Salmonidae</taxon>
        <taxon>Salmoninae</taxon>
        <taxon>Oncorhynchus</taxon>
    </lineage>
</organism>
<reference evidence="1" key="3">
    <citation type="submission" date="2025-09" db="UniProtKB">
        <authorList>
            <consortium name="Ensembl"/>
        </authorList>
    </citation>
    <scope>IDENTIFICATION</scope>
</reference>
<protein>
    <submittedName>
        <fullName evidence="1">Uncharacterized protein</fullName>
    </submittedName>
</protein>
<evidence type="ECO:0000313" key="1">
    <source>
        <dbReference type="Ensembl" id="ENSOMYP00000021320.1"/>
    </source>
</evidence>
<dbReference type="Ensembl" id="ENSOMYT00000023402.2">
    <property type="protein sequence ID" value="ENSOMYP00000021320.1"/>
    <property type="gene ID" value="ENSOMYG00000010257.2"/>
</dbReference>
<reference evidence="1" key="1">
    <citation type="submission" date="2020-07" db="EMBL/GenBank/DDBJ databases">
        <title>A long reads based de novo assembly of the rainbow trout Arlee double haploid line genome.</title>
        <authorList>
            <person name="Gao G."/>
            <person name="Palti Y."/>
        </authorList>
    </citation>
    <scope>NUCLEOTIDE SEQUENCE [LARGE SCALE GENOMIC DNA]</scope>
</reference>
<accession>A0A8C7PFN5</accession>
<reference evidence="1" key="2">
    <citation type="submission" date="2025-08" db="UniProtKB">
        <authorList>
            <consortium name="Ensembl"/>
        </authorList>
    </citation>
    <scope>IDENTIFICATION</scope>
</reference>
<dbReference type="Proteomes" id="UP000694395">
    <property type="component" value="Chromosome 15"/>
</dbReference>
<proteinExistence type="predicted"/>
<dbReference type="AlphaFoldDB" id="A0A8C7PFN5"/>